<dbReference type="InterPro" id="IPR027417">
    <property type="entry name" value="P-loop_NTPase"/>
</dbReference>
<dbReference type="PANTHER" id="PTHR47642">
    <property type="entry name" value="ATP-DEPENDENT DNA HELICASE"/>
    <property type="match status" value="1"/>
</dbReference>
<dbReference type="InterPro" id="IPR051055">
    <property type="entry name" value="PIF1_helicase"/>
</dbReference>
<evidence type="ECO:0000313" key="2">
    <source>
        <dbReference type="Proteomes" id="UP001321473"/>
    </source>
</evidence>
<comment type="caution">
    <text evidence="1">The sequence shown here is derived from an EMBL/GenBank/DDBJ whole genome shotgun (WGS) entry which is preliminary data.</text>
</comment>
<accession>A0AAQ4EUM2</accession>
<proteinExistence type="predicted"/>
<sequence length="211" mass="23460">MQQPFGGFDVIMYGDMRQLPTVRASEVYKRPAAGVYNRDVLAWHHLDYFPLTQVVRQSDAVVPLLAKIGGGRALTDQEVRLLNSRFVTREEASAKCSDAVRLYFSNTDFDAYNESVAEGGRNKVVHMAPDDVYGHRSPTEKRLALERMQGLSRVESGNLPASVAFCLDKPYMLLKSVDVSDGLVNGMVGTLQELEYNVQGKVCRLCVELPA</sequence>
<gene>
    <name evidence="1" type="ORF">V5799_020164</name>
</gene>
<dbReference type="AlphaFoldDB" id="A0AAQ4EUM2"/>
<dbReference type="EMBL" id="JARKHS020010706">
    <property type="protein sequence ID" value="KAK8778496.1"/>
    <property type="molecule type" value="Genomic_DNA"/>
</dbReference>
<evidence type="ECO:0008006" key="3">
    <source>
        <dbReference type="Google" id="ProtNLM"/>
    </source>
</evidence>
<dbReference type="Proteomes" id="UP001321473">
    <property type="component" value="Unassembled WGS sequence"/>
</dbReference>
<evidence type="ECO:0000313" key="1">
    <source>
        <dbReference type="EMBL" id="KAK8778496.1"/>
    </source>
</evidence>
<organism evidence="1 2">
    <name type="scientific">Amblyomma americanum</name>
    <name type="common">Lone star tick</name>
    <dbReference type="NCBI Taxonomy" id="6943"/>
    <lineage>
        <taxon>Eukaryota</taxon>
        <taxon>Metazoa</taxon>
        <taxon>Ecdysozoa</taxon>
        <taxon>Arthropoda</taxon>
        <taxon>Chelicerata</taxon>
        <taxon>Arachnida</taxon>
        <taxon>Acari</taxon>
        <taxon>Parasitiformes</taxon>
        <taxon>Ixodida</taxon>
        <taxon>Ixodoidea</taxon>
        <taxon>Ixodidae</taxon>
        <taxon>Amblyomminae</taxon>
        <taxon>Amblyomma</taxon>
    </lineage>
</organism>
<protein>
    <recommendedName>
        <fullName evidence="3">DNA helicase</fullName>
    </recommendedName>
</protein>
<keyword evidence="2" id="KW-1185">Reference proteome</keyword>
<reference evidence="1 2" key="1">
    <citation type="journal article" date="2023" name="Arcadia Sci">
        <title>De novo assembly of a long-read Amblyomma americanum tick genome.</title>
        <authorList>
            <person name="Chou S."/>
            <person name="Poskanzer K.E."/>
            <person name="Rollins M."/>
            <person name="Thuy-Boun P.S."/>
        </authorList>
    </citation>
    <scope>NUCLEOTIDE SEQUENCE [LARGE SCALE GENOMIC DNA]</scope>
    <source>
        <strain evidence="1">F_SG_1</strain>
        <tissue evidence="1">Salivary glands</tissue>
    </source>
</reference>
<dbReference type="SUPFAM" id="SSF52540">
    <property type="entry name" value="P-loop containing nucleoside triphosphate hydrolases"/>
    <property type="match status" value="1"/>
</dbReference>
<name>A0AAQ4EUM2_AMBAM</name>